<evidence type="ECO:0000256" key="9">
    <source>
        <dbReference type="RuleBase" id="RU362103"/>
    </source>
</evidence>
<evidence type="ECO:0000256" key="4">
    <source>
        <dbReference type="ARBA" id="ARBA00022801"/>
    </source>
</evidence>
<evidence type="ECO:0000256" key="3">
    <source>
        <dbReference type="ARBA" id="ARBA00022729"/>
    </source>
</evidence>
<comment type="caution">
    <text evidence="11">The sequence shown here is derived from an EMBL/GenBank/DDBJ whole genome shotgun (WGS) entry which is preliminary data.</text>
</comment>
<evidence type="ECO:0000313" key="12">
    <source>
        <dbReference type="Proteomes" id="UP001140453"/>
    </source>
</evidence>
<dbReference type="InterPro" id="IPR016035">
    <property type="entry name" value="Acyl_Trfase/lysoPLipase"/>
</dbReference>
<dbReference type="Gene3D" id="3.40.1090.10">
    <property type="entry name" value="Cytosolic phospholipase A2 catalytic domain"/>
    <property type="match status" value="1"/>
</dbReference>
<organism evidence="11 12">
    <name type="scientific">Gnomoniopsis smithogilvyi</name>
    <dbReference type="NCBI Taxonomy" id="1191159"/>
    <lineage>
        <taxon>Eukaryota</taxon>
        <taxon>Fungi</taxon>
        <taxon>Dikarya</taxon>
        <taxon>Ascomycota</taxon>
        <taxon>Pezizomycotina</taxon>
        <taxon>Sordariomycetes</taxon>
        <taxon>Sordariomycetidae</taxon>
        <taxon>Diaporthales</taxon>
        <taxon>Gnomoniaceae</taxon>
        <taxon>Gnomoniopsis</taxon>
    </lineage>
</organism>
<dbReference type="OrthoDB" id="4084751at2759"/>
<proteinExistence type="inferred from homology"/>
<keyword evidence="5 8" id="KW-0442">Lipid degradation</keyword>
<evidence type="ECO:0000256" key="2">
    <source>
        <dbReference type="ARBA" id="ARBA00013274"/>
    </source>
</evidence>
<feature type="domain" description="PLA2c" evidence="10">
    <location>
        <begin position="27"/>
        <end position="533"/>
    </location>
</feature>
<dbReference type="GO" id="GO:0004622">
    <property type="term" value="F:phosphatidylcholine lysophospholipase activity"/>
    <property type="evidence" value="ECO:0007669"/>
    <property type="project" value="UniProtKB-EC"/>
</dbReference>
<keyword evidence="12" id="KW-1185">Reference proteome</keyword>
<dbReference type="Pfam" id="PF01735">
    <property type="entry name" value="PLA2_B"/>
    <property type="match status" value="1"/>
</dbReference>
<dbReference type="GO" id="GO:0005829">
    <property type="term" value="C:cytosol"/>
    <property type="evidence" value="ECO:0007669"/>
    <property type="project" value="TreeGrafter"/>
</dbReference>
<gene>
    <name evidence="11" type="primary">PLB1_3</name>
    <name evidence="11" type="ORF">N0V93_009009</name>
</gene>
<name>A0A9W8YJ54_9PEZI</name>
<dbReference type="GO" id="GO:0005783">
    <property type="term" value="C:endoplasmic reticulum"/>
    <property type="evidence" value="ECO:0007669"/>
    <property type="project" value="TreeGrafter"/>
</dbReference>
<feature type="chain" id="PRO_5041014689" description="Lysophospholipase" evidence="9">
    <location>
        <begin position="18"/>
        <end position="533"/>
    </location>
</feature>
<dbReference type="GO" id="GO:0046475">
    <property type="term" value="P:glycerophospholipid catabolic process"/>
    <property type="evidence" value="ECO:0007669"/>
    <property type="project" value="TreeGrafter"/>
</dbReference>
<evidence type="ECO:0000256" key="7">
    <source>
        <dbReference type="ARBA" id="ARBA00023180"/>
    </source>
</evidence>
<evidence type="ECO:0000256" key="5">
    <source>
        <dbReference type="ARBA" id="ARBA00022963"/>
    </source>
</evidence>
<dbReference type="PROSITE" id="PS51210">
    <property type="entry name" value="PLA2C"/>
    <property type="match status" value="1"/>
</dbReference>
<keyword evidence="3 9" id="KW-0732">Signal</keyword>
<dbReference type="Proteomes" id="UP001140453">
    <property type="component" value="Unassembled WGS sequence"/>
</dbReference>
<comment type="similarity">
    <text evidence="1 9">Belongs to the lysophospholipase family.</text>
</comment>
<evidence type="ECO:0000256" key="6">
    <source>
        <dbReference type="ARBA" id="ARBA00023098"/>
    </source>
</evidence>
<evidence type="ECO:0000256" key="1">
    <source>
        <dbReference type="ARBA" id="ARBA00008780"/>
    </source>
</evidence>
<dbReference type="PANTHER" id="PTHR10728">
    <property type="entry name" value="CYTOSOLIC PHOSPHOLIPASE A2"/>
    <property type="match status" value="1"/>
</dbReference>
<evidence type="ECO:0000256" key="8">
    <source>
        <dbReference type="PROSITE-ProRule" id="PRU00555"/>
    </source>
</evidence>
<dbReference type="InterPro" id="IPR002642">
    <property type="entry name" value="LysoPLipase_cat_dom"/>
</dbReference>
<protein>
    <recommendedName>
        <fullName evidence="2 9">Lysophospholipase</fullName>
        <ecNumber evidence="2 9">3.1.1.5</ecNumber>
    </recommendedName>
</protein>
<dbReference type="EMBL" id="JAPEVB010000006">
    <property type="protein sequence ID" value="KAJ4386117.1"/>
    <property type="molecule type" value="Genomic_DNA"/>
</dbReference>
<keyword evidence="7" id="KW-0325">Glycoprotein</keyword>
<dbReference type="SUPFAM" id="SSF52151">
    <property type="entry name" value="FabD/lysophospholipase-like"/>
    <property type="match status" value="1"/>
</dbReference>
<keyword evidence="4 8" id="KW-0378">Hydrolase</keyword>
<keyword evidence="6 8" id="KW-0443">Lipid metabolism</keyword>
<dbReference type="PANTHER" id="PTHR10728:SF33">
    <property type="entry name" value="LYSOPHOSPHOLIPASE 1-RELATED"/>
    <property type="match status" value="1"/>
</dbReference>
<evidence type="ECO:0000313" key="11">
    <source>
        <dbReference type="EMBL" id="KAJ4386117.1"/>
    </source>
</evidence>
<dbReference type="AlphaFoldDB" id="A0A9W8YJ54"/>
<comment type="catalytic activity">
    <reaction evidence="9">
        <text>a 1-acyl-sn-glycero-3-phosphocholine + H2O = sn-glycerol 3-phosphocholine + a fatty acid + H(+)</text>
        <dbReference type="Rhea" id="RHEA:15177"/>
        <dbReference type="ChEBI" id="CHEBI:15377"/>
        <dbReference type="ChEBI" id="CHEBI:15378"/>
        <dbReference type="ChEBI" id="CHEBI:16870"/>
        <dbReference type="ChEBI" id="CHEBI:28868"/>
        <dbReference type="ChEBI" id="CHEBI:58168"/>
        <dbReference type="EC" id="3.1.1.5"/>
    </reaction>
</comment>
<dbReference type="GO" id="GO:0004623">
    <property type="term" value="F:phospholipase A2 activity"/>
    <property type="evidence" value="ECO:0007669"/>
    <property type="project" value="TreeGrafter"/>
</dbReference>
<dbReference type="SMART" id="SM00022">
    <property type="entry name" value="PLAc"/>
    <property type="match status" value="1"/>
</dbReference>
<reference evidence="11" key="1">
    <citation type="submission" date="2022-10" db="EMBL/GenBank/DDBJ databases">
        <title>Tapping the CABI collections for fungal endophytes: first genome assemblies for Collariella, Neodidymelliopsis, Ascochyta clinopodiicola, Didymella pomorum, Didymosphaeria variabile, Neocosmospora piperis and Neocucurbitaria cava.</title>
        <authorList>
            <person name="Hill R."/>
        </authorList>
    </citation>
    <scope>NUCLEOTIDE SEQUENCE</scope>
    <source>
        <strain evidence="11">IMI 355082</strain>
    </source>
</reference>
<dbReference type="EC" id="3.1.1.5" evidence="2 9"/>
<feature type="signal peptide" evidence="9">
    <location>
        <begin position="1"/>
        <end position="17"/>
    </location>
</feature>
<accession>A0A9W8YJ54</accession>
<evidence type="ECO:0000259" key="10">
    <source>
        <dbReference type="PROSITE" id="PS51210"/>
    </source>
</evidence>
<sequence length="533" mass="56172">MSSSLLTLTLAPAVALALSLYAPAPASCPGSTLVRSASSISSSEASYQASRKANADIALESWLATALPDVDTSSLPTIALSVSGGGFRSLLTGAGVIQAFDDRDSNSSVAGLYQSFTYHAALSGGAWLLSALAADNWPTISELKDNVWVTQFAAGILDSSNQTTVDDFEQIAEDIITKAELGFPVSLTDPWGRTLSYQIMNGGEGAPAVTLTDLVSLSNFTSFNVPFPIITASKINYLTGECEPSSNEAIFEFNPYEFGSWSSDVSAFVETKYLGSNITAGVALSCATGFDKIDWALGVSSNLLEEFVCNASLGVDVTAYFPAEIIEIVEEYTSTERYGYSLLPNPFKGFLSTSATNASSVFADETLYLVDGGEPDRNVPLLPLLEPSRDISVIIVSDNSNDVLDYPDGSALVAAYEATRTGRLAGRFPAVPAVGEFSTAQAQFFGCNETEAVTVVYLPNSDWTYASNVSTLQLQFSAAETEALVGNGNEIAAQGGDDAWAGCLACGLMLKEVGASSLPSECDACLAEYCWYA</sequence>